<reference evidence="2 3" key="1">
    <citation type="submission" date="2020-07" db="EMBL/GenBank/DDBJ databases">
        <authorList>
            <person name="Feng X."/>
        </authorList>
    </citation>
    <scope>NUCLEOTIDE SEQUENCE [LARGE SCALE GENOMIC DNA]</scope>
    <source>
        <strain evidence="2 3">JCM14086</strain>
    </source>
</reference>
<name>A0A7X1B050_9BACT</name>
<keyword evidence="3" id="KW-1185">Reference proteome</keyword>
<dbReference type="AlphaFoldDB" id="A0A7X1B050"/>
<dbReference type="GO" id="GO:0030246">
    <property type="term" value="F:carbohydrate binding"/>
    <property type="evidence" value="ECO:0007669"/>
    <property type="project" value="InterPro"/>
</dbReference>
<dbReference type="Proteomes" id="UP000525652">
    <property type="component" value="Unassembled WGS sequence"/>
</dbReference>
<dbReference type="CDD" id="cd09620">
    <property type="entry name" value="CBM9_like_3"/>
    <property type="match status" value="1"/>
</dbReference>
<evidence type="ECO:0000313" key="2">
    <source>
        <dbReference type="EMBL" id="MBC2603188.1"/>
    </source>
</evidence>
<dbReference type="GO" id="GO:0016052">
    <property type="term" value="P:carbohydrate catabolic process"/>
    <property type="evidence" value="ECO:0007669"/>
    <property type="project" value="InterPro"/>
</dbReference>
<dbReference type="SUPFAM" id="SSF49344">
    <property type="entry name" value="CBD9-like"/>
    <property type="match status" value="1"/>
</dbReference>
<dbReference type="GO" id="GO:0004553">
    <property type="term" value="F:hydrolase activity, hydrolyzing O-glycosyl compounds"/>
    <property type="evidence" value="ECO:0007669"/>
    <property type="project" value="InterPro"/>
</dbReference>
<dbReference type="InterPro" id="IPR010502">
    <property type="entry name" value="Carb-bd_dom_fam9"/>
</dbReference>
<evidence type="ECO:0000313" key="3">
    <source>
        <dbReference type="Proteomes" id="UP000525652"/>
    </source>
</evidence>
<protein>
    <submittedName>
        <fullName evidence="2">Carbohydrate-binding family 9-like protein</fullName>
    </submittedName>
</protein>
<dbReference type="Gene3D" id="2.60.40.1190">
    <property type="match status" value="1"/>
</dbReference>
<feature type="domain" description="Carbohydrate-binding" evidence="1">
    <location>
        <begin position="46"/>
        <end position="224"/>
    </location>
</feature>
<dbReference type="Pfam" id="PF16011">
    <property type="entry name" value="CBM9_2"/>
    <property type="match status" value="1"/>
</dbReference>
<evidence type="ECO:0000259" key="1">
    <source>
        <dbReference type="Pfam" id="PF16011"/>
    </source>
</evidence>
<dbReference type="RefSeq" id="WP_185693825.1">
    <property type="nucleotide sequence ID" value="NZ_JACHVA010000123.1"/>
</dbReference>
<dbReference type="EMBL" id="JACHVA010000123">
    <property type="protein sequence ID" value="MBC2603188.1"/>
    <property type="molecule type" value="Genomic_DNA"/>
</dbReference>
<accession>A0A7X1B050</accession>
<organism evidence="2 3">
    <name type="scientific">Puniceicoccus vermicola</name>
    <dbReference type="NCBI Taxonomy" id="388746"/>
    <lineage>
        <taxon>Bacteria</taxon>
        <taxon>Pseudomonadati</taxon>
        <taxon>Verrucomicrobiota</taxon>
        <taxon>Opitutia</taxon>
        <taxon>Puniceicoccales</taxon>
        <taxon>Puniceicoccaceae</taxon>
        <taxon>Puniceicoccus</taxon>
    </lineage>
</organism>
<sequence length="227" mass="25496">MGTEPSQYTVLPVQRSTGLLGDWAGPIWSAAESVEIAHFYDRPQATEHRPKTEAKLLYSAQGVYLHFRVADRFVRAVEQGYHSSVCGDSCVEWFVEPVAGAGYFNLEINAGGTMLLYHITGRAQNRVMTPVPGEWMDQILVQHSLPSTVEPELVGEIIWTIEAFVPFDLFRAMLPGRTVSPSVQGWRCNFYKCGDKTSHPHWASWQPVGEAPFTFHQPNRFAPIIFA</sequence>
<comment type="caution">
    <text evidence="2">The sequence shown here is derived from an EMBL/GenBank/DDBJ whole genome shotgun (WGS) entry which is preliminary data.</text>
</comment>
<gene>
    <name evidence="2" type="ORF">H5P30_15505</name>
</gene>
<proteinExistence type="predicted"/>